<organism evidence="3 4">
    <name type="scientific">Mytilus edulis</name>
    <name type="common">Blue mussel</name>
    <dbReference type="NCBI Taxonomy" id="6550"/>
    <lineage>
        <taxon>Eukaryota</taxon>
        <taxon>Metazoa</taxon>
        <taxon>Spiralia</taxon>
        <taxon>Lophotrochozoa</taxon>
        <taxon>Mollusca</taxon>
        <taxon>Bivalvia</taxon>
        <taxon>Autobranchia</taxon>
        <taxon>Pteriomorphia</taxon>
        <taxon>Mytilida</taxon>
        <taxon>Mytiloidea</taxon>
        <taxon>Mytilidae</taxon>
        <taxon>Mytilinae</taxon>
        <taxon>Mytilus</taxon>
    </lineage>
</organism>
<protein>
    <submittedName>
        <fullName evidence="3">CHS1</fullName>
        <ecNumber evidence="3">2.4.1.16</ecNumber>
    </submittedName>
</protein>
<comment type="caution">
    <text evidence="3">The sequence shown here is derived from an EMBL/GenBank/DDBJ whole genome shotgun (WGS) entry which is preliminary data.</text>
</comment>
<proteinExistence type="predicted"/>
<dbReference type="EMBL" id="CAJPWZ010001029">
    <property type="protein sequence ID" value="CAG2205751.1"/>
    <property type="molecule type" value="Genomic_DNA"/>
</dbReference>
<keyword evidence="2" id="KW-0812">Transmembrane</keyword>
<feature type="region of interest" description="Disordered" evidence="1">
    <location>
        <begin position="343"/>
        <end position="365"/>
    </location>
</feature>
<dbReference type="AlphaFoldDB" id="A0A8S3RCW0"/>
<feature type="transmembrane region" description="Helical" evidence="2">
    <location>
        <begin position="98"/>
        <end position="124"/>
    </location>
</feature>
<sequence length="440" mass="50345">MTDYIPNSTVQDFTSETQSENSVPPSYRSVETKIQDINIREGFDIRKCRGIRNSLPVLQSFNTHSMTSGITLIMSSFTLPSILNIIKQIALARNRQKFILRMLRVIIAVIAVLIQCGVVVCMIVRPNIVFSDTNQTHYTIQEKIYLVISLVGISMGYCQNFLNSNLEIEIFNWRIEVDKARSKIDVIMCIIKVGIFLLMAKILLPDIEWTYTEDSANLKDTFLEKCLQILFHHRLMFIYIYCAIFASYESVLACKLDMQRISFFVPLALVPLVCFGAVIGFCYNWPDDSNVFGLAVSCPSVEIDSLSMWIGSSIGLLFVLPTRDNFFSSLGLLMKRKDETIEKKSNKGHEDEENSFENEDCKKPERRKRPSLHIVFDDAFETDKKSRQRLPNEWVKKLVECMEEASTSVARGHTKWDINPTKTTTPYGGRLNWTMPGGQK</sequence>
<dbReference type="GO" id="GO:0004100">
    <property type="term" value="F:chitin synthase activity"/>
    <property type="evidence" value="ECO:0007669"/>
    <property type="project" value="UniProtKB-EC"/>
</dbReference>
<keyword evidence="3" id="KW-0328">Glycosyltransferase</keyword>
<keyword evidence="2" id="KW-0472">Membrane</keyword>
<feature type="transmembrane region" description="Helical" evidence="2">
    <location>
        <begin position="66"/>
        <end position="86"/>
    </location>
</feature>
<evidence type="ECO:0000313" key="4">
    <source>
        <dbReference type="Proteomes" id="UP000683360"/>
    </source>
</evidence>
<feature type="transmembrane region" description="Helical" evidence="2">
    <location>
        <begin position="144"/>
        <end position="163"/>
    </location>
</feature>
<keyword evidence="2" id="KW-1133">Transmembrane helix</keyword>
<feature type="region of interest" description="Disordered" evidence="1">
    <location>
        <begin position="415"/>
        <end position="440"/>
    </location>
</feature>
<evidence type="ECO:0000256" key="2">
    <source>
        <dbReference type="SAM" id="Phobius"/>
    </source>
</evidence>
<feature type="transmembrane region" description="Helical" evidence="2">
    <location>
        <begin position="231"/>
        <end position="251"/>
    </location>
</feature>
<gene>
    <name evidence="3" type="ORF">MEDL_20057</name>
</gene>
<keyword evidence="3" id="KW-0808">Transferase</keyword>
<feature type="transmembrane region" description="Helical" evidence="2">
    <location>
        <begin position="184"/>
        <end position="204"/>
    </location>
</feature>
<evidence type="ECO:0000256" key="1">
    <source>
        <dbReference type="SAM" id="MobiDB-lite"/>
    </source>
</evidence>
<feature type="transmembrane region" description="Helical" evidence="2">
    <location>
        <begin position="263"/>
        <end position="286"/>
    </location>
</feature>
<feature type="transmembrane region" description="Helical" evidence="2">
    <location>
        <begin position="306"/>
        <end position="327"/>
    </location>
</feature>
<name>A0A8S3RCW0_MYTED</name>
<dbReference type="Proteomes" id="UP000683360">
    <property type="component" value="Unassembled WGS sequence"/>
</dbReference>
<reference evidence="3" key="1">
    <citation type="submission" date="2021-03" db="EMBL/GenBank/DDBJ databases">
        <authorList>
            <person name="Bekaert M."/>
        </authorList>
    </citation>
    <scope>NUCLEOTIDE SEQUENCE</scope>
</reference>
<evidence type="ECO:0000313" key="3">
    <source>
        <dbReference type="EMBL" id="CAG2205751.1"/>
    </source>
</evidence>
<accession>A0A8S3RCW0</accession>
<dbReference type="EC" id="2.4.1.16" evidence="3"/>
<keyword evidence="4" id="KW-1185">Reference proteome</keyword>